<name>A0ABW4ZM19_9SPHI</name>
<keyword evidence="1" id="KW-0732">Signal</keyword>
<dbReference type="InterPro" id="IPR037682">
    <property type="entry name" value="TonB_C"/>
</dbReference>
<dbReference type="RefSeq" id="WP_255901374.1">
    <property type="nucleotide sequence ID" value="NZ_JAFMZO010000002.1"/>
</dbReference>
<dbReference type="SUPFAM" id="SSF82185">
    <property type="entry name" value="Histone H3 K4-specific methyltransferase SET7/9 N-terminal domain"/>
    <property type="match status" value="1"/>
</dbReference>
<feature type="domain" description="TonB C-terminal" evidence="2">
    <location>
        <begin position="347"/>
        <end position="411"/>
    </location>
</feature>
<sequence>MKKLLPYLLFFLLPASGNAQVYKLFINSRDEICDSAKAEAFILYTAGPDSLWHTREYLMNGSLRLKGTYKDPNLQISHGRFSYYHTEDSVHYKRRAGLFIDGEKEGIWTEHYPNSSLKMVQHYKKGKKNGEYRNYFRDSKEIYIRGSYSDDLVDGEWITFDKYRNVTNVEIWEKGKLISRTKPPLIYRKPLVSAKFEAFIESVLKDQSNGQNQPATFVIGASLADDGKLANPSLLSTYGDAARLSKKILEMLQQAPAWEPAYNEKEKKGVKDSVAFVIWYSKAGINTELCRSAIRPDTSSKNLIEISPMPHGGWKRFYSRIQSSFSIRQDVKLNNFKSPIVMETEENKDIKGRIVLTFKVEHDGRLSELKVIRGLKSDVNEAAIRAVKGASSGWFPGIQNNRAVKVSFTLPLMIDLKGAIQGSFPNE</sequence>
<gene>
    <name evidence="3" type="ORF">ACFSJU_12035</name>
</gene>
<dbReference type="SUPFAM" id="SSF74653">
    <property type="entry name" value="TolA/TonB C-terminal domain"/>
    <property type="match status" value="1"/>
</dbReference>
<dbReference type="EMBL" id="JBHUHZ010000002">
    <property type="protein sequence ID" value="MFD2163125.1"/>
    <property type="molecule type" value="Genomic_DNA"/>
</dbReference>
<dbReference type="InterPro" id="IPR051045">
    <property type="entry name" value="TonB-dependent_transducer"/>
</dbReference>
<evidence type="ECO:0000313" key="4">
    <source>
        <dbReference type="Proteomes" id="UP001597387"/>
    </source>
</evidence>
<reference evidence="4" key="1">
    <citation type="journal article" date="2019" name="Int. J. Syst. Evol. Microbiol.">
        <title>The Global Catalogue of Microorganisms (GCM) 10K type strain sequencing project: providing services to taxonomists for standard genome sequencing and annotation.</title>
        <authorList>
            <consortium name="The Broad Institute Genomics Platform"/>
            <consortium name="The Broad Institute Genome Sequencing Center for Infectious Disease"/>
            <person name="Wu L."/>
            <person name="Ma J."/>
        </authorList>
    </citation>
    <scope>NUCLEOTIDE SEQUENCE [LARGE SCALE GENOMIC DNA]</scope>
    <source>
        <strain evidence="4">KCTC 42217</strain>
    </source>
</reference>
<feature type="signal peptide" evidence="1">
    <location>
        <begin position="1"/>
        <end position="19"/>
    </location>
</feature>
<comment type="caution">
    <text evidence="3">The sequence shown here is derived from an EMBL/GenBank/DDBJ whole genome shotgun (WGS) entry which is preliminary data.</text>
</comment>
<dbReference type="Proteomes" id="UP001597387">
    <property type="component" value="Unassembled WGS sequence"/>
</dbReference>
<evidence type="ECO:0000259" key="2">
    <source>
        <dbReference type="Pfam" id="PF03544"/>
    </source>
</evidence>
<dbReference type="Gene3D" id="2.20.110.10">
    <property type="entry name" value="Histone H3 K4-specific methyltransferase SET7/9 N-terminal domain"/>
    <property type="match status" value="1"/>
</dbReference>
<evidence type="ECO:0000256" key="1">
    <source>
        <dbReference type="SAM" id="SignalP"/>
    </source>
</evidence>
<organism evidence="3 4">
    <name type="scientific">Paradesertivirga mongoliensis</name>
    <dbReference type="NCBI Taxonomy" id="2100740"/>
    <lineage>
        <taxon>Bacteria</taxon>
        <taxon>Pseudomonadati</taxon>
        <taxon>Bacteroidota</taxon>
        <taxon>Sphingobacteriia</taxon>
        <taxon>Sphingobacteriales</taxon>
        <taxon>Sphingobacteriaceae</taxon>
        <taxon>Paradesertivirga</taxon>
    </lineage>
</organism>
<proteinExistence type="predicted"/>
<evidence type="ECO:0000313" key="3">
    <source>
        <dbReference type="EMBL" id="MFD2163125.1"/>
    </source>
</evidence>
<dbReference type="PANTHER" id="PTHR33446:SF2">
    <property type="entry name" value="PROTEIN TONB"/>
    <property type="match status" value="1"/>
</dbReference>
<keyword evidence="4" id="KW-1185">Reference proteome</keyword>
<dbReference type="PANTHER" id="PTHR33446">
    <property type="entry name" value="PROTEIN TONB-RELATED"/>
    <property type="match status" value="1"/>
</dbReference>
<dbReference type="Gene3D" id="3.30.1150.10">
    <property type="match status" value="1"/>
</dbReference>
<feature type="chain" id="PRO_5046008441" evidence="1">
    <location>
        <begin position="20"/>
        <end position="427"/>
    </location>
</feature>
<protein>
    <submittedName>
        <fullName evidence="3">Energy transducer TonB</fullName>
    </submittedName>
</protein>
<dbReference type="Pfam" id="PF03544">
    <property type="entry name" value="TonB_C"/>
    <property type="match status" value="1"/>
</dbReference>
<accession>A0ABW4ZM19</accession>